<dbReference type="EMBL" id="QMQX01000033">
    <property type="protein sequence ID" value="RLE52837.1"/>
    <property type="molecule type" value="Genomic_DNA"/>
</dbReference>
<protein>
    <submittedName>
        <fullName evidence="2">Uncharacterized protein</fullName>
    </submittedName>
</protein>
<evidence type="ECO:0000313" key="3">
    <source>
        <dbReference type="Proteomes" id="UP000272051"/>
    </source>
</evidence>
<reference evidence="3 4" key="1">
    <citation type="submission" date="2018-06" db="EMBL/GenBank/DDBJ databases">
        <title>Extensive metabolic versatility and redundancy in microbially diverse, dynamic hydrothermal sediments.</title>
        <authorList>
            <person name="Dombrowski N."/>
            <person name="Teske A."/>
            <person name="Baker B.J."/>
        </authorList>
    </citation>
    <scope>NUCLEOTIDE SEQUENCE [LARGE SCALE GENOMIC DNA]</scope>
    <source>
        <strain evidence="2">B34_G17</strain>
        <strain evidence="1">B66_G16</strain>
    </source>
</reference>
<name>A0A497F059_9CREN</name>
<organism evidence="2 3">
    <name type="scientific">Thermoproteota archaeon</name>
    <dbReference type="NCBI Taxonomy" id="2056631"/>
    <lineage>
        <taxon>Archaea</taxon>
        <taxon>Thermoproteota</taxon>
    </lineage>
</organism>
<evidence type="ECO:0000313" key="4">
    <source>
        <dbReference type="Proteomes" id="UP000278475"/>
    </source>
</evidence>
<proteinExistence type="predicted"/>
<accession>A0A497F059</accession>
<dbReference type="AlphaFoldDB" id="A0A497F059"/>
<comment type="caution">
    <text evidence="2">The sequence shown here is derived from an EMBL/GenBank/DDBJ whole genome shotgun (WGS) entry which is preliminary data.</text>
</comment>
<dbReference type="EMBL" id="QMQV01000047">
    <property type="protein sequence ID" value="RLE49221.1"/>
    <property type="molecule type" value="Genomic_DNA"/>
</dbReference>
<sequence>MKIWEGFNAGEHLKSRRSLDTTWCLPLPRRARKSRKRGHMYFSALDVSANMPLKEILNIVFTDAESYKEIAGIILEYIKRKSEREERGQPGWVTARELSNYIDERLTRRRRSAAYKVLSEYLIPMGFIEYSYSDQKYMLSREFAAALRRLGEAYVRWLTS</sequence>
<gene>
    <name evidence="1" type="ORF">DRJ31_05780</name>
    <name evidence="2" type="ORF">DRJ33_02685</name>
</gene>
<dbReference type="Proteomes" id="UP000278475">
    <property type="component" value="Unassembled WGS sequence"/>
</dbReference>
<evidence type="ECO:0000313" key="1">
    <source>
        <dbReference type="EMBL" id="RLE49221.1"/>
    </source>
</evidence>
<evidence type="ECO:0000313" key="2">
    <source>
        <dbReference type="EMBL" id="RLE52837.1"/>
    </source>
</evidence>
<dbReference type="Proteomes" id="UP000272051">
    <property type="component" value="Unassembled WGS sequence"/>
</dbReference>